<evidence type="ECO:0000313" key="2">
    <source>
        <dbReference type="Proteomes" id="UP001295684"/>
    </source>
</evidence>
<dbReference type="Proteomes" id="UP001295684">
    <property type="component" value="Unassembled WGS sequence"/>
</dbReference>
<proteinExistence type="predicted"/>
<accession>A0AAD1U5C8</accession>
<keyword evidence="2" id="KW-1185">Reference proteome</keyword>
<dbReference type="AlphaFoldDB" id="A0AAD1U5C8"/>
<comment type="caution">
    <text evidence="1">The sequence shown here is derived from an EMBL/GenBank/DDBJ whole genome shotgun (WGS) entry which is preliminary data.</text>
</comment>
<evidence type="ECO:0000313" key="1">
    <source>
        <dbReference type="EMBL" id="CAI2362652.1"/>
    </source>
</evidence>
<dbReference type="EMBL" id="CAMPGE010003807">
    <property type="protein sequence ID" value="CAI2362652.1"/>
    <property type="molecule type" value="Genomic_DNA"/>
</dbReference>
<sequence>MANNAKHSLAMMTHCYHTIIFDTSQFLHFKIFYCPYIPKTCLCLLSPNTMQFGYFLVKCSNKYFIHLFSTKKSY</sequence>
<name>A0AAD1U5C8_EUPCR</name>
<protein>
    <submittedName>
        <fullName evidence="1">Uncharacterized protein</fullName>
    </submittedName>
</protein>
<reference evidence="1" key="1">
    <citation type="submission" date="2023-07" db="EMBL/GenBank/DDBJ databases">
        <authorList>
            <consortium name="AG Swart"/>
            <person name="Singh M."/>
            <person name="Singh A."/>
            <person name="Seah K."/>
            <person name="Emmerich C."/>
        </authorList>
    </citation>
    <scope>NUCLEOTIDE SEQUENCE</scope>
    <source>
        <strain evidence="1">DP1</strain>
    </source>
</reference>
<organism evidence="1 2">
    <name type="scientific">Euplotes crassus</name>
    <dbReference type="NCBI Taxonomy" id="5936"/>
    <lineage>
        <taxon>Eukaryota</taxon>
        <taxon>Sar</taxon>
        <taxon>Alveolata</taxon>
        <taxon>Ciliophora</taxon>
        <taxon>Intramacronucleata</taxon>
        <taxon>Spirotrichea</taxon>
        <taxon>Hypotrichia</taxon>
        <taxon>Euplotida</taxon>
        <taxon>Euplotidae</taxon>
        <taxon>Moneuplotes</taxon>
    </lineage>
</organism>
<gene>
    <name evidence="1" type="ORF">ECRASSUSDP1_LOCUS3978</name>
</gene>